<dbReference type="InterPro" id="IPR007284">
    <property type="entry name" value="Ground-like_dom"/>
</dbReference>
<proteinExistence type="predicted"/>
<protein>
    <recommendedName>
        <fullName evidence="1">Ground-like domain-containing protein</fullName>
    </recommendedName>
</protein>
<sequence>MTEAETADIPFTGLQSRDEDMLCNSPQLKGIIVEHMKGNSDDSSKALFTGLQVESPERFVVVCSEHQFAYAIPNETTYCGAKNATHFCQAFAL</sequence>
<dbReference type="AlphaFoldDB" id="A0A2A2J2L8"/>
<evidence type="ECO:0000313" key="3">
    <source>
        <dbReference type="Proteomes" id="UP000218231"/>
    </source>
</evidence>
<dbReference type="Proteomes" id="UP000218231">
    <property type="component" value="Unassembled WGS sequence"/>
</dbReference>
<dbReference type="EMBL" id="LIAE01010746">
    <property type="protein sequence ID" value="PAV55829.1"/>
    <property type="molecule type" value="Genomic_DNA"/>
</dbReference>
<organism evidence="2 3">
    <name type="scientific">Diploscapter pachys</name>
    <dbReference type="NCBI Taxonomy" id="2018661"/>
    <lineage>
        <taxon>Eukaryota</taxon>
        <taxon>Metazoa</taxon>
        <taxon>Ecdysozoa</taxon>
        <taxon>Nematoda</taxon>
        <taxon>Chromadorea</taxon>
        <taxon>Rhabditida</taxon>
        <taxon>Rhabditina</taxon>
        <taxon>Rhabditomorpha</taxon>
        <taxon>Rhabditoidea</taxon>
        <taxon>Rhabditidae</taxon>
        <taxon>Diploscapter</taxon>
    </lineage>
</organism>
<feature type="domain" description="Ground-like" evidence="1">
    <location>
        <begin position="20"/>
        <end position="91"/>
    </location>
</feature>
<gene>
    <name evidence="2" type="ORF">WR25_21537</name>
</gene>
<dbReference type="Pfam" id="PF04155">
    <property type="entry name" value="Ground-like"/>
    <property type="match status" value="1"/>
</dbReference>
<name>A0A2A2J2L8_9BILA</name>
<dbReference type="OrthoDB" id="5843663at2759"/>
<reference evidence="2 3" key="1">
    <citation type="journal article" date="2017" name="Curr. Biol.">
        <title>Genome architecture and evolution of a unichromosomal asexual nematode.</title>
        <authorList>
            <person name="Fradin H."/>
            <person name="Zegar C."/>
            <person name="Gutwein M."/>
            <person name="Lucas J."/>
            <person name="Kovtun M."/>
            <person name="Corcoran D."/>
            <person name="Baugh L.R."/>
            <person name="Kiontke K."/>
            <person name="Gunsalus K."/>
            <person name="Fitch D.H."/>
            <person name="Piano F."/>
        </authorList>
    </citation>
    <scope>NUCLEOTIDE SEQUENCE [LARGE SCALE GENOMIC DNA]</scope>
    <source>
        <strain evidence="2">PF1309</strain>
    </source>
</reference>
<evidence type="ECO:0000313" key="2">
    <source>
        <dbReference type="EMBL" id="PAV55829.1"/>
    </source>
</evidence>
<evidence type="ECO:0000259" key="1">
    <source>
        <dbReference type="Pfam" id="PF04155"/>
    </source>
</evidence>
<keyword evidence="3" id="KW-1185">Reference proteome</keyword>
<comment type="caution">
    <text evidence="2">The sequence shown here is derived from an EMBL/GenBank/DDBJ whole genome shotgun (WGS) entry which is preliminary data.</text>
</comment>
<dbReference type="STRING" id="2018661.A0A2A2J2L8"/>
<accession>A0A2A2J2L8</accession>